<reference evidence="1" key="1">
    <citation type="journal article" date="2020" name="Fungal Divers.">
        <title>Resolving the Mortierellaceae phylogeny through synthesis of multi-gene phylogenetics and phylogenomics.</title>
        <authorList>
            <person name="Vandepol N."/>
            <person name="Liber J."/>
            <person name="Desiro A."/>
            <person name="Na H."/>
            <person name="Kennedy M."/>
            <person name="Barry K."/>
            <person name="Grigoriev I.V."/>
            <person name="Miller A.N."/>
            <person name="O'Donnell K."/>
            <person name="Stajich J.E."/>
            <person name="Bonito G."/>
        </authorList>
    </citation>
    <scope>NUCLEOTIDE SEQUENCE</scope>
    <source>
        <strain evidence="1">NVP60</strain>
    </source>
</reference>
<dbReference type="OrthoDB" id="2393824at2759"/>
<keyword evidence="2" id="KW-1185">Reference proteome</keyword>
<dbReference type="EMBL" id="JAAAIN010004055">
    <property type="protein sequence ID" value="KAG0282938.1"/>
    <property type="molecule type" value="Genomic_DNA"/>
</dbReference>
<accession>A0A9P6QRM5</accession>
<feature type="non-terminal residue" evidence="1">
    <location>
        <position position="1"/>
    </location>
</feature>
<organism evidence="1 2">
    <name type="scientific">Linnemannia gamsii</name>
    <dbReference type="NCBI Taxonomy" id="64522"/>
    <lineage>
        <taxon>Eukaryota</taxon>
        <taxon>Fungi</taxon>
        <taxon>Fungi incertae sedis</taxon>
        <taxon>Mucoromycota</taxon>
        <taxon>Mortierellomycotina</taxon>
        <taxon>Mortierellomycetes</taxon>
        <taxon>Mortierellales</taxon>
        <taxon>Mortierellaceae</taxon>
        <taxon>Linnemannia</taxon>
    </lineage>
</organism>
<evidence type="ECO:0000313" key="2">
    <source>
        <dbReference type="Proteomes" id="UP000823405"/>
    </source>
</evidence>
<name>A0A9P6QRM5_9FUNG</name>
<dbReference type="AlphaFoldDB" id="A0A9P6QRM5"/>
<gene>
    <name evidence="1" type="ORF">BGZ97_008777</name>
</gene>
<protein>
    <submittedName>
        <fullName evidence="1">Uncharacterized protein</fullName>
    </submittedName>
</protein>
<sequence>GYTDEQSKLVITHRSITTHAFMDAHVNNGSKREEQDIPAFYFPAPHISGPDIVFYINTNGNVYPVFVQFLLLLTNIPQRQPVTCFNV</sequence>
<comment type="caution">
    <text evidence="1">The sequence shown here is derived from an EMBL/GenBank/DDBJ whole genome shotgun (WGS) entry which is preliminary data.</text>
</comment>
<dbReference type="Proteomes" id="UP000823405">
    <property type="component" value="Unassembled WGS sequence"/>
</dbReference>
<evidence type="ECO:0000313" key="1">
    <source>
        <dbReference type="EMBL" id="KAG0282938.1"/>
    </source>
</evidence>
<proteinExistence type="predicted"/>